<dbReference type="PANTHER" id="PTHR14742:SF0">
    <property type="entry name" value="RIBONUCLEASE P PROTEIN SUBUNIT P21"/>
    <property type="match status" value="1"/>
</dbReference>
<dbReference type="PANTHER" id="PTHR14742">
    <property type="entry name" value="RIBONUCLEASE P SUBUNIT P21"/>
    <property type="match status" value="1"/>
</dbReference>
<dbReference type="VEuPathDB" id="FungiDB:SDRG_16010"/>
<evidence type="ECO:0000256" key="4">
    <source>
        <dbReference type="ARBA" id="ARBA00038402"/>
    </source>
</evidence>
<proteinExistence type="inferred from homology"/>
<evidence type="ECO:0000256" key="5">
    <source>
        <dbReference type="SAM" id="MobiDB-lite"/>
    </source>
</evidence>
<organism evidence="6 7">
    <name type="scientific">Saprolegnia diclina (strain VS20)</name>
    <dbReference type="NCBI Taxonomy" id="1156394"/>
    <lineage>
        <taxon>Eukaryota</taxon>
        <taxon>Sar</taxon>
        <taxon>Stramenopiles</taxon>
        <taxon>Oomycota</taxon>
        <taxon>Saprolegniomycetes</taxon>
        <taxon>Saprolegniales</taxon>
        <taxon>Saprolegniaceae</taxon>
        <taxon>Saprolegnia</taxon>
    </lineage>
</organism>
<evidence type="ECO:0000256" key="3">
    <source>
        <dbReference type="ARBA" id="ARBA00022833"/>
    </source>
</evidence>
<dbReference type="InParanoid" id="T0R2A8"/>
<feature type="region of interest" description="Disordered" evidence="5">
    <location>
        <begin position="196"/>
        <end position="224"/>
    </location>
</feature>
<dbReference type="OMA" id="CKHANDR"/>
<dbReference type="Proteomes" id="UP000030762">
    <property type="component" value="Unassembled WGS sequence"/>
</dbReference>
<sequence length="240" mass="25899">MEEALARELAECIRNPDVQQRLLYQWHTAHAVLLRLPSTALVGSTPAPASDHALALSHTFASAFVATLLRLQDDKSRTLPKPIPQSLKDAFCEKCSALLLPGVSATVRVVHQKHGAPLNLQLARAHAAAQRKAKHLHKPSTSARLVRVRNAVISSCHRCKHANVRAGAAKPGRTSTKRKAVEPVAPPPTLATLATKEGGLFGKLPSPPRKLLDGHKKKKKKVAAAPSVLDSFLKTLRPHS</sequence>
<keyword evidence="7" id="KW-1185">Reference proteome</keyword>
<dbReference type="InterPro" id="IPR007175">
    <property type="entry name" value="Rpr2/Snm1/Rpp21"/>
</dbReference>
<dbReference type="GO" id="GO:0008033">
    <property type="term" value="P:tRNA processing"/>
    <property type="evidence" value="ECO:0007669"/>
    <property type="project" value="UniProtKB-KW"/>
</dbReference>
<dbReference type="RefSeq" id="XP_008620421.1">
    <property type="nucleotide sequence ID" value="XM_008622199.1"/>
</dbReference>
<reference evidence="6 7" key="1">
    <citation type="submission" date="2012-04" db="EMBL/GenBank/DDBJ databases">
        <title>The Genome Sequence of Saprolegnia declina VS20.</title>
        <authorList>
            <consortium name="The Broad Institute Genome Sequencing Platform"/>
            <person name="Russ C."/>
            <person name="Nusbaum C."/>
            <person name="Tyler B."/>
            <person name="van West P."/>
            <person name="Dieguez-Uribeondo J."/>
            <person name="de Bruijn I."/>
            <person name="Tripathy S."/>
            <person name="Jiang R."/>
            <person name="Young S.K."/>
            <person name="Zeng Q."/>
            <person name="Gargeya S."/>
            <person name="Fitzgerald M."/>
            <person name="Haas B."/>
            <person name="Abouelleil A."/>
            <person name="Alvarado L."/>
            <person name="Arachchi H.M."/>
            <person name="Berlin A."/>
            <person name="Chapman S.B."/>
            <person name="Goldberg J."/>
            <person name="Griggs A."/>
            <person name="Gujja S."/>
            <person name="Hansen M."/>
            <person name="Howarth C."/>
            <person name="Imamovic A."/>
            <person name="Larimer J."/>
            <person name="McCowen C."/>
            <person name="Montmayeur A."/>
            <person name="Murphy C."/>
            <person name="Neiman D."/>
            <person name="Pearson M."/>
            <person name="Priest M."/>
            <person name="Roberts A."/>
            <person name="Saif S."/>
            <person name="Shea T."/>
            <person name="Sisk P."/>
            <person name="Sykes S."/>
            <person name="Wortman J."/>
            <person name="Nusbaum C."/>
            <person name="Birren B."/>
        </authorList>
    </citation>
    <scope>NUCLEOTIDE SEQUENCE [LARGE SCALE GENOMIC DNA]</scope>
    <source>
        <strain evidence="6 7">VS20</strain>
    </source>
</reference>
<evidence type="ECO:0000313" key="6">
    <source>
        <dbReference type="EMBL" id="EQC26158.1"/>
    </source>
</evidence>
<dbReference type="GO" id="GO:0005655">
    <property type="term" value="C:nucleolar ribonuclease P complex"/>
    <property type="evidence" value="ECO:0007669"/>
    <property type="project" value="TreeGrafter"/>
</dbReference>
<dbReference type="eggNOG" id="ENOG502S1YY">
    <property type="taxonomic scope" value="Eukaryota"/>
</dbReference>
<keyword evidence="2" id="KW-0479">Metal-binding</keyword>
<dbReference type="AlphaFoldDB" id="T0R2A8"/>
<gene>
    <name evidence="6" type="ORF">SDRG_16010</name>
</gene>
<protein>
    <submittedName>
        <fullName evidence="6">Uncharacterized protein</fullName>
    </submittedName>
</protein>
<keyword evidence="3" id="KW-0862">Zinc</keyword>
<dbReference type="GeneID" id="19956737"/>
<evidence type="ECO:0000256" key="1">
    <source>
        <dbReference type="ARBA" id="ARBA00022694"/>
    </source>
</evidence>
<dbReference type="EMBL" id="JH767240">
    <property type="protein sequence ID" value="EQC26158.1"/>
    <property type="molecule type" value="Genomic_DNA"/>
</dbReference>
<accession>T0R2A8</accession>
<name>T0R2A8_SAPDV</name>
<comment type="similarity">
    <text evidence="4">Belongs to the eukaryotic/archaeal RNase P protein component 4 family.</text>
</comment>
<dbReference type="Pfam" id="PF04032">
    <property type="entry name" value="Rpr2"/>
    <property type="match status" value="1"/>
</dbReference>
<evidence type="ECO:0000256" key="2">
    <source>
        <dbReference type="ARBA" id="ARBA00022723"/>
    </source>
</evidence>
<evidence type="ECO:0000313" key="7">
    <source>
        <dbReference type="Proteomes" id="UP000030762"/>
    </source>
</evidence>
<dbReference type="OrthoDB" id="128536at2759"/>
<keyword evidence="1" id="KW-0819">tRNA processing</keyword>
<dbReference type="GO" id="GO:0046872">
    <property type="term" value="F:metal ion binding"/>
    <property type="evidence" value="ECO:0007669"/>
    <property type="project" value="UniProtKB-KW"/>
</dbReference>